<gene>
    <name evidence="2" type="ORF">MGAL_10B070083</name>
</gene>
<dbReference type="CDD" id="cd00742">
    <property type="entry name" value="FABP"/>
    <property type="match status" value="1"/>
</dbReference>
<evidence type="ECO:0000313" key="2">
    <source>
        <dbReference type="EMBL" id="VDI12752.1"/>
    </source>
</evidence>
<evidence type="ECO:0000256" key="1">
    <source>
        <dbReference type="ARBA" id="ARBA00008390"/>
    </source>
</evidence>
<name>A0A8B6CZL6_MYTGA</name>
<dbReference type="InterPro" id="IPR012674">
    <property type="entry name" value="Calycin"/>
</dbReference>
<dbReference type="InterPro" id="IPR031259">
    <property type="entry name" value="ILBP"/>
</dbReference>
<keyword evidence="3" id="KW-1185">Reference proteome</keyword>
<dbReference type="InterPro" id="IPR000463">
    <property type="entry name" value="Fatty_acid-bd"/>
</dbReference>
<dbReference type="GO" id="GO:0008289">
    <property type="term" value="F:lipid binding"/>
    <property type="evidence" value="ECO:0007669"/>
    <property type="project" value="UniProtKB-KW"/>
</dbReference>
<dbReference type="SUPFAM" id="SSF50814">
    <property type="entry name" value="Lipocalins"/>
    <property type="match status" value="1"/>
</dbReference>
<proteinExistence type="inferred from homology"/>
<dbReference type="PANTHER" id="PTHR11955">
    <property type="entry name" value="FATTY ACID BINDING PROTEIN"/>
    <property type="match status" value="1"/>
</dbReference>
<comment type="similarity">
    <text evidence="1">Belongs to the calycin superfamily. Fatty-acid binding protein (FABP) family.</text>
</comment>
<dbReference type="PRINTS" id="PR00178">
    <property type="entry name" value="FATTYACIDBP"/>
</dbReference>
<comment type="caution">
    <text evidence="2">The sequence shown here is derived from an EMBL/GenBank/DDBJ whole genome shotgun (WGS) entry which is preliminary data.</text>
</comment>
<dbReference type="OrthoDB" id="354351at2759"/>
<accession>A0A8B6CZL6</accession>
<dbReference type="Proteomes" id="UP000596742">
    <property type="component" value="Unassembled WGS sequence"/>
</dbReference>
<dbReference type="Gene3D" id="2.40.128.20">
    <property type="match status" value="1"/>
</dbReference>
<reference evidence="2" key="1">
    <citation type="submission" date="2018-11" db="EMBL/GenBank/DDBJ databases">
        <authorList>
            <person name="Alioto T."/>
            <person name="Alioto T."/>
        </authorList>
    </citation>
    <scope>NUCLEOTIDE SEQUENCE</scope>
</reference>
<dbReference type="AlphaFoldDB" id="A0A8B6CZL6"/>
<organism evidence="2 3">
    <name type="scientific">Mytilus galloprovincialis</name>
    <name type="common">Mediterranean mussel</name>
    <dbReference type="NCBI Taxonomy" id="29158"/>
    <lineage>
        <taxon>Eukaryota</taxon>
        <taxon>Metazoa</taxon>
        <taxon>Spiralia</taxon>
        <taxon>Lophotrochozoa</taxon>
        <taxon>Mollusca</taxon>
        <taxon>Bivalvia</taxon>
        <taxon>Autobranchia</taxon>
        <taxon>Pteriomorphia</taxon>
        <taxon>Mytilida</taxon>
        <taxon>Mytiloidea</taxon>
        <taxon>Mytilidae</taxon>
        <taxon>Mytilinae</taxon>
        <taxon>Mytilus</taxon>
    </lineage>
</organism>
<sequence>MSSDEMKEKFEGKWKVYKSENLDEILKALEIGFPLRKIAAQFSPVHTITIDGRKINLIIEAGPKKKEEDFLLDAEVDKKTEDGRDGKCMTTYTDGVWTTLTTPNDTTKSAITVTRVIQGGDLVMTISRGDVTGKRIFKRT</sequence>
<protein>
    <recommendedName>
        <fullName evidence="4">Cytosolic fatty-acid binding proteins domain-containing protein</fullName>
    </recommendedName>
</protein>
<evidence type="ECO:0000313" key="3">
    <source>
        <dbReference type="Proteomes" id="UP000596742"/>
    </source>
</evidence>
<evidence type="ECO:0008006" key="4">
    <source>
        <dbReference type="Google" id="ProtNLM"/>
    </source>
</evidence>
<dbReference type="EMBL" id="UYJE01002666">
    <property type="protein sequence ID" value="VDI12752.1"/>
    <property type="molecule type" value="Genomic_DNA"/>
</dbReference>